<dbReference type="Proteomes" id="UP000662572">
    <property type="component" value="Unassembled WGS sequence"/>
</dbReference>
<reference evidence="1" key="2">
    <citation type="submission" date="2020-09" db="EMBL/GenBank/DDBJ databases">
        <authorList>
            <person name="Sun Q."/>
            <person name="Kim S."/>
        </authorList>
    </citation>
    <scope>NUCLEOTIDE SEQUENCE</scope>
    <source>
        <strain evidence="1">KCTC 32296</strain>
    </source>
</reference>
<organism evidence="1 2">
    <name type="scientific">Asticcacaulis endophyticus</name>
    <dbReference type="NCBI Taxonomy" id="1395890"/>
    <lineage>
        <taxon>Bacteria</taxon>
        <taxon>Pseudomonadati</taxon>
        <taxon>Pseudomonadota</taxon>
        <taxon>Alphaproteobacteria</taxon>
        <taxon>Caulobacterales</taxon>
        <taxon>Caulobacteraceae</taxon>
        <taxon>Asticcacaulis</taxon>
    </lineage>
</organism>
<keyword evidence="2" id="KW-1185">Reference proteome</keyword>
<evidence type="ECO:0000313" key="2">
    <source>
        <dbReference type="Proteomes" id="UP000662572"/>
    </source>
</evidence>
<gene>
    <name evidence="1" type="ORF">GCM10011273_09030</name>
</gene>
<name>A0A918UP86_9CAUL</name>
<sequence>MTADAPTSFDPKERFTPDERRARLRAFADRMLERLGDLPSPYDAPELEQMARAGLLIERIYARVDASERTASKQLTPEEAARSREEFGLKLAALRENHEAVSAKLAPKLSPQIAPLSEAETLTPDELIKRIKRLDLSEPDFGIDDVFDDDLDDDLLDEAEEVPKSPPRLDPKTGLLWLDERTILATQHPPWFEAEGGEMYWRVARGEVKLVLPDSITAGITDSS</sequence>
<proteinExistence type="predicted"/>
<protein>
    <submittedName>
        <fullName evidence="1">Uncharacterized protein</fullName>
    </submittedName>
</protein>
<reference evidence="1" key="1">
    <citation type="journal article" date="2014" name="Int. J. Syst. Evol. Microbiol.">
        <title>Complete genome sequence of Corynebacterium casei LMG S-19264T (=DSM 44701T), isolated from a smear-ripened cheese.</title>
        <authorList>
            <consortium name="US DOE Joint Genome Institute (JGI-PGF)"/>
            <person name="Walter F."/>
            <person name="Albersmeier A."/>
            <person name="Kalinowski J."/>
            <person name="Ruckert C."/>
        </authorList>
    </citation>
    <scope>NUCLEOTIDE SEQUENCE</scope>
    <source>
        <strain evidence="1">KCTC 32296</strain>
    </source>
</reference>
<dbReference type="EMBL" id="BMZB01000001">
    <property type="protein sequence ID" value="GGZ25796.1"/>
    <property type="molecule type" value="Genomic_DNA"/>
</dbReference>
<dbReference type="RefSeq" id="WP_189485150.1">
    <property type="nucleotide sequence ID" value="NZ_BMZB01000001.1"/>
</dbReference>
<evidence type="ECO:0000313" key="1">
    <source>
        <dbReference type="EMBL" id="GGZ25796.1"/>
    </source>
</evidence>
<comment type="caution">
    <text evidence="1">The sequence shown here is derived from an EMBL/GenBank/DDBJ whole genome shotgun (WGS) entry which is preliminary data.</text>
</comment>
<accession>A0A918UP86</accession>
<dbReference type="AlphaFoldDB" id="A0A918UP86"/>